<name>A0AA86VD03_9FABA</name>
<reference evidence="1" key="1">
    <citation type="submission" date="2023-10" db="EMBL/GenBank/DDBJ databases">
        <authorList>
            <person name="Domelevo Entfellner J.-B."/>
        </authorList>
    </citation>
    <scope>NUCLEOTIDE SEQUENCE</scope>
</reference>
<protein>
    <submittedName>
        <fullName evidence="1">Uncharacterized protein</fullName>
    </submittedName>
</protein>
<dbReference type="AlphaFoldDB" id="A0AA86VD03"/>
<dbReference type="Gramene" id="rna-AYBTSS11_LOCUS10048">
    <property type="protein sequence ID" value="CAJ1941031.1"/>
    <property type="gene ID" value="gene-AYBTSS11_LOCUS10048"/>
</dbReference>
<sequence>MPQLDFGWVRLDSSTIATAIGSLRFSYANGNVNQDSPNPIIIIDEMNNPGPHPFPKHPVPKIHL</sequence>
<dbReference type="EMBL" id="OY731400">
    <property type="protein sequence ID" value="CAJ1941031.1"/>
    <property type="molecule type" value="Genomic_DNA"/>
</dbReference>
<proteinExistence type="predicted"/>
<dbReference type="Proteomes" id="UP001189624">
    <property type="component" value="Chromosome 3"/>
</dbReference>
<gene>
    <name evidence="1" type="ORF">AYBTSS11_LOCUS10048</name>
</gene>
<organism evidence="1 2">
    <name type="scientific">Sphenostylis stenocarpa</name>
    <dbReference type="NCBI Taxonomy" id="92480"/>
    <lineage>
        <taxon>Eukaryota</taxon>
        <taxon>Viridiplantae</taxon>
        <taxon>Streptophyta</taxon>
        <taxon>Embryophyta</taxon>
        <taxon>Tracheophyta</taxon>
        <taxon>Spermatophyta</taxon>
        <taxon>Magnoliopsida</taxon>
        <taxon>eudicotyledons</taxon>
        <taxon>Gunneridae</taxon>
        <taxon>Pentapetalae</taxon>
        <taxon>rosids</taxon>
        <taxon>fabids</taxon>
        <taxon>Fabales</taxon>
        <taxon>Fabaceae</taxon>
        <taxon>Papilionoideae</taxon>
        <taxon>50 kb inversion clade</taxon>
        <taxon>NPAAA clade</taxon>
        <taxon>indigoferoid/millettioid clade</taxon>
        <taxon>Phaseoleae</taxon>
        <taxon>Sphenostylis</taxon>
    </lineage>
</organism>
<keyword evidence="2" id="KW-1185">Reference proteome</keyword>
<evidence type="ECO:0000313" key="2">
    <source>
        <dbReference type="Proteomes" id="UP001189624"/>
    </source>
</evidence>
<accession>A0AA86VD03</accession>
<evidence type="ECO:0000313" key="1">
    <source>
        <dbReference type="EMBL" id="CAJ1941031.1"/>
    </source>
</evidence>